<name>A0A8D0HF45_SPHPU</name>
<keyword evidence="2" id="KW-1185">Reference proteome</keyword>
<sequence length="69" mass="7761">MAKPQNKDPGLKEKFKILLGCARNDGPRPMTVGPGARVAPLKRWREQGKRKRLNQDNIIKLLLSVAEVN</sequence>
<dbReference type="AlphaFoldDB" id="A0A8D0HF45"/>
<evidence type="ECO:0000313" key="1">
    <source>
        <dbReference type="Ensembl" id="ENSSPUP00000019991.1"/>
    </source>
</evidence>
<proteinExistence type="predicted"/>
<protein>
    <submittedName>
        <fullName evidence="1">Uncharacterized protein</fullName>
    </submittedName>
</protein>
<accession>A0A8D0HF45</accession>
<reference evidence="1" key="2">
    <citation type="submission" date="2025-09" db="UniProtKB">
        <authorList>
            <consortium name="Ensembl"/>
        </authorList>
    </citation>
    <scope>IDENTIFICATION</scope>
</reference>
<dbReference type="Proteomes" id="UP000694392">
    <property type="component" value="Unplaced"/>
</dbReference>
<organism evidence="1 2">
    <name type="scientific">Sphenodon punctatus</name>
    <name type="common">Tuatara</name>
    <name type="synonym">Hatteria punctata</name>
    <dbReference type="NCBI Taxonomy" id="8508"/>
    <lineage>
        <taxon>Eukaryota</taxon>
        <taxon>Metazoa</taxon>
        <taxon>Chordata</taxon>
        <taxon>Craniata</taxon>
        <taxon>Vertebrata</taxon>
        <taxon>Euteleostomi</taxon>
        <taxon>Lepidosauria</taxon>
        <taxon>Sphenodontia</taxon>
        <taxon>Sphenodontidae</taxon>
        <taxon>Sphenodon</taxon>
    </lineage>
</organism>
<evidence type="ECO:0000313" key="2">
    <source>
        <dbReference type="Proteomes" id="UP000694392"/>
    </source>
</evidence>
<dbReference type="Ensembl" id="ENSSPUT00000021290.1">
    <property type="protein sequence ID" value="ENSSPUP00000019991.1"/>
    <property type="gene ID" value="ENSSPUG00000015367.1"/>
</dbReference>
<reference evidence="1" key="1">
    <citation type="submission" date="2025-08" db="UniProtKB">
        <authorList>
            <consortium name="Ensembl"/>
        </authorList>
    </citation>
    <scope>IDENTIFICATION</scope>
</reference>